<evidence type="ECO:0000256" key="3">
    <source>
        <dbReference type="ARBA" id="ARBA00022692"/>
    </source>
</evidence>
<feature type="transmembrane region" description="Helical" evidence="6">
    <location>
        <begin position="49"/>
        <end position="68"/>
    </location>
</feature>
<dbReference type="GO" id="GO:0005886">
    <property type="term" value="C:plasma membrane"/>
    <property type="evidence" value="ECO:0007669"/>
    <property type="project" value="UniProtKB-SubCell"/>
</dbReference>
<accession>A0A098S4J1</accession>
<evidence type="ECO:0000256" key="4">
    <source>
        <dbReference type="ARBA" id="ARBA00022989"/>
    </source>
</evidence>
<evidence type="ECO:0000313" key="7">
    <source>
        <dbReference type="EMBL" id="KGE86112.1"/>
    </source>
</evidence>
<keyword evidence="8" id="KW-1185">Reference proteome</keyword>
<feature type="transmembrane region" description="Helical" evidence="6">
    <location>
        <begin position="12"/>
        <end position="29"/>
    </location>
</feature>
<dbReference type="AlphaFoldDB" id="A0A098S4J1"/>
<keyword evidence="2" id="KW-1003">Cell membrane</keyword>
<organism evidence="7 8">
    <name type="scientific">Phaeodactylibacter xiamenensis</name>
    <dbReference type="NCBI Taxonomy" id="1524460"/>
    <lineage>
        <taxon>Bacteria</taxon>
        <taxon>Pseudomonadati</taxon>
        <taxon>Bacteroidota</taxon>
        <taxon>Saprospiria</taxon>
        <taxon>Saprospirales</taxon>
        <taxon>Haliscomenobacteraceae</taxon>
        <taxon>Phaeodactylibacter</taxon>
    </lineage>
</organism>
<feature type="transmembrane region" description="Helical" evidence="6">
    <location>
        <begin position="80"/>
        <end position="102"/>
    </location>
</feature>
<feature type="transmembrane region" description="Helical" evidence="6">
    <location>
        <begin position="182"/>
        <end position="203"/>
    </location>
</feature>
<evidence type="ECO:0000256" key="6">
    <source>
        <dbReference type="SAM" id="Phobius"/>
    </source>
</evidence>
<dbReference type="PANTHER" id="PTHR30250:SF11">
    <property type="entry name" value="O-ANTIGEN TRANSPORTER-RELATED"/>
    <property type="match status" value="1"/>
</dbReference>
<dbReference type="PANTHER" id="PTHR30250">
    <property type="entry name" value="PST FAMILY PREDICTED COLANIC ACID TRANSPORTER"/>
    <property type="match status" value="1"/>
</dbReference>
<sequence>MGSIKRQGIGSGLFMYIGLLIGFANNILYPRMVGEEVLGFTNWLMELAMLFTLLASFGSNATIIRFFPYFKNKDEQHSGYLSFLFLLRTLGLLVTGLVLFLAKDFLLQIYTTDEGQTFVDDYYNLLFVALAMVAYLELLENYLAALLRPRVPTFFRDVFARILALGFILAYGFGYISLSAFIVLYVCRFVASIAGMLGFTWYIGELHLRSGWPVFRKPVFKEIASYSFYSVFASLGSKITTKIDILMIPALLNYAAAGIYTVYMFFAQVIIIPHQGLAKIASPLLADAWKREDFDEIQDLYSRLALSNLAVGILIYVGILINLDHIATILGEGFETGKMVAVFLGLGQLAHAANGYNGLLLNYSPLFRYDLLFKGATAMLTIITNYLFINWLGITGAALATALTIVLINVFIQSFIYRHYQMHPFSWRMLGLAGVGMACLGVDYLIPVWEWHFLADLVLRSGIATLLYCTAIIGLRLTPDISDFFWEYAGKVRALLKR</sequence>
<feature type="transmembrane region" description="Helical" evidence="6">
    <location>
        <begin position="395"/>
        <end position="417"/>
    </location>
</feature>
<feature type="transmembrane region" description="Helical" evidence="6">
    <location>
        <begin position="158"/>
        <end position="176"/>
    </location>
</feature>
<dbReference type="InterPro" id="IPR050833">
    <property type="entry name" value="Poly_Biosynth_Transport"/>
</dbReference>
<protein>
    <submittedName>
        <fullName evidence="7">Uncharacterized protein</fullName>
    </submittedName>
</protein>
<dbReference type="InterPro" id="IPR002797">
    <property type="entry name" value="Polysacc_synth"/>
</dbReference>
<dbReference type="RefSeq" id="WP_044226165.1">
    <property type="nucleotide sequence ID" value="NZ_JBKAGJ010000002.1"/>
</dbReference>
<dbReference type="Proteomes" id="UP000029736">
    <property type="component" value="Unassembled WGS sequence"/>
</dbReference>
<proteinExistence type="predicted"/>
<evidence type="ECO:0000256" key="2">
    <source>
        <dbReference type="ARBA" id="ARBA00022475"/>
    </source>
</evidence>
<keyword evidence="5 6" id="KW-0472">Membrane</keyword>
<feature type="transmembrane region" description="Helical" evidence="6">
    <location>
        <begin position="429"/>
        <end position="446"/>
    </location>
</feature>
<feature type="transmembrane region" description="Helical" evidence="6">
    <location>
        <begin position="339"/>
        <end position="359"/>
    </location>
</feature>
<evidence type="ECO:0000256" key="5">
    <source>
        <dbReference type="ARBA" id="ARBA00023136"/>
    </source>
</evidence>
<evidence type="ECO:0000256" key="1">
    <source>
        <dbReference type="ARBA" id="ARBA00004651"/>
    </source>
</evidence>
<reference evidence="7 8" key="1">
    <citation type="journal article" date="2014" name="Int. J. Syst. Evol. Microbiol.">
        <title>Phaeodactylibacter xiamenensis gen. nov., sp. nov., a member of the family Saprospiraceae isolated from the marine alga Phaeodactylum tricornutum.</title>
        <authorList>
            <person name="Chen Z.Jr."/>
            <person name="Lei X."/>
            <person name="Lai Q."/>
            <person name="Li Y."/>
            <person name="Zhang B."/>
            <person name="Zhang J."/>
            <person name="Zhang H."/>
            <person name="Yang L."/>
            <person name="Zheng W."/>
            <person name="Tian Y."/>
            <person name="Yu Z."/>
            <person name="Xu H.Jr."/>
            <person name="Zheng T."/>
        </authorList>
    </citation>
    <scope>NUCLEOTIDE SEQUENCE [LARGE SCALE GENOMIC DNA]</scope>
    <source>
        <strain evidence="7 8">KD52</strain>
    </source>
</reference>
<feature type="transmembrane region" description="Helical" evidence="6">
    <location>
        <begin position="122"/>
        <end position="146"/>
    </location>
</feature>
<gene>
    <name evidence="7" type="ORF">IX84_23535</name>
</gene>
<feature type="transmembrane region" description="Helical" evidence="6">
    <location>
        <begin position="251"/>
        <end position="272"/>
    </location>
</feature>
<keyword evidence="3 6" id="KW-0812">Transmembrane</keyword>
<keyword evidence="4 6" id="KW-1133">Transmembrane helix</keyword>
<comment type="subcellular location">
    <subcellularLocation>
        <location evidence="1">Cell membrane</location>
        <topology evidence="1">Multi-pass membrane protein</topology>
    </subcellularLocation>
</comment>
<feature type="transmembrane region" description="Helical" evidence="6">
    <location>
        <begin position="223"/>
        <end position="239"/>
    </location>
</feature>
<dbReference type="STRING" id="1524460.IX84_23535"/>
<feature type="transmembrane region" description="Helical" evidence="6">
    <location>
        <begin position="458"/>
        <end position="477"/>
    </location>
</feature>
<dbReference type="EMBL" id="JPOS01000082">
    <property type="protein sequence ID" value="KGE86112.1"/>
    <property type="molecule type" value="Genomic_DNA"/>
</dbReference>
<feature type="transmembrane region" description="Helical" evidence="6">
    <location>
        <begin position="300"/>
        <end position="319"/>
    </location>
</feature>
<dbReference type="Pfam" id="PF01943">
    <property type="entry name" value="Polysacc_synt"/>
    <property type="match status" value="1"/>
</dbReference>
<comment type="caution">
    <text evidence="7">The sequence shown here is derived from an EMBL/GenBank/DDBJ whole genome shotgun (WGS) entry which is preliminary data.</text>
</comment>
<name>A0A098S4J1_9BACT</name>
<dbReference type="OrthoDB" id="88014at2"/>
<evidence type="ECO:0000313" key="8">
    <source>
        <dbReference type="Proteomes" id="UP000029736"/>
    </source>
</evidence>